<protein>
    <recommendedName>
        <fullName evidence="3">DUF327 family protein</fullName>
    </recommendedName>
</protein>
<sequence>MMKTRINPNAVSPMEMNQMSSMMGMMSSLQKIGKGKRKYSVSLDKSSKKFLVKFMDEVKKQFSGSAMADQNKQIYDFLVYVKEIAEKKESTELKVSFEEEEFLKKMLKDSLRGMEGMEFQWYQFIKKRMVKMLASQYRDLLAKFK</sequence>
<reference evidence="1" key="1">
    <citation type="journal article" date="2022" name="Gene">
        <title>A genome-led study on the pathogenesis of Fusobacterium necrophorum infections.</title>
        <authorList>
            <person name="Thapa G."/>
            <person name="Jayal A."/>
            <person name="Sikazwe E."/>
            <person name="Perry T."/>
            <person name="Mohammed Al Balushi A."/>
            <person name="Livingstone P."/>
        </authorList>
    </citation>
    <scope>NUCLEOTIDE SEQUENCE</scope>
    <source>
        <strain evidence="1">BRON_8</strain>
    </source>
</reference>
<organism evidence="1 2">
    <name type="scientific">Fusobacterium necrophorum</name>
    <dbReference type="NCBI Taxonomy" id="859"/>
    <lineage>
        <taxon>Bacteria</taxon>
        <taxon>Fusobacteriati</taxon>
        <taxon>Fusobacteriota</taxon>
        <taxon>Fusobacteriia</taxon>
        <taxon>Fusobacteriales</taxon>
        <taxon>Fusobacteriaceae</taxon>
        <taxon>Fusobacterium</taxon>
    </lineage>
</organism>
<proteinExistence type="predicted"/>
<dbReference type="AlphaFoldDB" id="A0AAW6WAR0"/>
<evidence type="ECO:0000313" key="2">
    <source>
        <dbReference type="Proteomes" id="UP001173223"/>
    </source>
</evidence>
<name>A0AAW6WAR0_9FUSO</name>
<dbReference type="RefSeq" id="WP_027131665.1">
    <property type="nucleotide sequence ID" value="NZ_CABMIK010000001.1"/>
</dbReference>
<accession>A0AAW6WAR0</accession>
<gene>
    <name evidence="1" type="ORF">MWG07_05780</name>
</gene>
<evidence type="ECO:0000313" key="1">
    <source>
        <dbReference type="EMBL" id="MDK4511760.1"/>
    </source>
</evidence>
<keyword evidence="2" id="KW-1185">Reference proteome</keyword>
<reference evidence="1" key="2">
    <citation type="submission" date="2022-04" db="EMBL/GenBank/DDBJ databases">
        <authorList>
            <person name="Livingstone P.G."/>
        </authorList>
    </citation>
    <scope>NUCLEOTIDE SEQUENCE</scope>
    <source>
        <strain evidence="1">BRON_8</strain>
    </source>
</reference>
<dbReference type="Proteomes" id="UP001173223">
    <property type="component" value="Unassembled WGS sequence"/>
</dbReference>
<dbReference type="EMBL" id="JAMGTK010000008">
    <property type="protein sequence ID" value="MDK4511760.1"/>
    <property type="molecule type" value="Genomic_DNA"/>
</dbReference>
<evidence type="ECO:0008006" key="3">
    <source>
        <dbReference type="Google" id="ProtNLM"/>
    </source>
</evidence>
<dbReference type="GeneID" id="75074944"/>
<comment type="caution">
    <text evidence="1">The sequence shown here is derived from an EMBL/GenBank/DDBJ whole genome shotgun (WGS) entry which is preliminary data.</text>
</comment>